<keyword evidence="4" id="KW-0132">Cell division</keyword>
<dbReference type="GO" id="GO:0005634">
    <property type="term" value="C:nucleus"/>
    <property type="evidence" value="ECO:0007669"/>
    <property type="project" value="TreeGrafter"/>
</dbReference>
<feature type="binding site" evidence="14">
    <location>
        <begin position="197"/>
        <end position="204"/>
    </location>
    <ligand>
        <name>ATP</name>
        <dbReference type="ChEBI" id="CHEBI:30616"/>
    </ligand>
</feature>
<evidence type="ECO:0000256" key="11">
    <source>
        <dbReference type="ARBA" id="ARBA00023212"/>
    </source>
</evidence>
<dbReference type="GO" id="GO:0051301">
    <property type="term" value="P:cell division"/>
    <property type="evidence" value="ECO:0007669"/>
    <property type="project" value="UniProtKB-KW"/>
</dbReference>
<gene>
    <name evidence="18" type="ORF">I316_02276</name>
</gene>
<dbReference type="AlphaFoldDB" id="A0A1B9GXL3"/>
<sequence>MSRRPTTTRGTISRTASSASMAMPPPSRIPNRPPSVASNIHKSQSQPANRQGQDDGTGSESRPSSPSRRARFPSGQSVKGKEGARSEGNGEINIQVVVRLRGRSPQEVASASPIITTTSGAVSKAITIETTPLPSSSLASFTTASSYGGPQQPSTKTYPFDKVFGPEADQTMIFNEVADGMLDEVLAGYNCTIFAYGQTGTGKTYTMQGDLELTNLDAPKSTAGIVPRVLHRLFTVLEATPNTEFSVKCSYVELYNEELRDLLATEYKGDFASANAKEVGGLKLYEDGKKGVMIQGLEEVGVRSLKEALNTVDKGVKRRQTAETKMNTESSRSHTIFSVTVHVRETNVHGGREDLLRIGKFNLVDLAGSEAIGRSGATDKRAREAGMINQSLLTLGRVISALVEKGSHIPYRESKLTRLLQDSLGGRTKTCIVATVSPTRSNMEETLSTLDYAIRAKSIRNRPEVNAHMTKTGLLKEYVGDIERLKAELMASREKNGIYIPEDQWKEMQEAQLRQKSDYDEARQKAGVIEVELETKKKEFDQVSVRFLATTEELAQVREAERQLTEMLEETKVVLDRVKVDLEEEAVISKAYKKGEDRLDAVAGGLKKVATESVADVGGLFDKLARKAKVLGSNSDAATTFGGSLKSLSENLKTGLAQLHSAHDDFSQGVKSELEEYATKGQQTSQADQRALDKSFSIFNDLAKRLSASNEKGQKEAAEASKAILAVKEEVQASVRQWASGVSERSEKMVGDLLEHQQEHLDTVGSVLGSTADLVDAVISTTLAHLSSEADSARKTRDSALQASSSEINRLQSQNALLFRLLAEEREKTAKLRTELIGNFTRMIAGFTDAQEHSLTTMMDKVKIENESAVEEMRAFGEDVGRDWEIGENRRTTMRDELEMGGETARRQRSAGQEALSNVREGPKERLEVYGQETANEAQSHVEVVDGFCAQIGKSATEVSSKSTYRSKKQADYIAAISSSVGQTHQASKKRFEEVADGIAFMSSGLMASQSHASSSFTQAYSNSTTTLDGLMQSTAAFLSSGIQEDVPTGITPKKKVWNVPTEWQRTGSREAVLANWRRRVEAGEVSMEEAALGVEGEDESEGDHLAQDEEHHERGEIDSVDMDGPLRGSVRSDTGTQEAMSASSSSSSNIQSRESTPISSLPTAQDQPPAQQQQQPQPTAAPPSGVPVMSASDLRTSVNGRGATHGRSLSIQGGQNGTSLRVPSGMEVRKVKNSLSNATVVGGGKKSGFGFGGAEERPQMTVLGEGVGVNVPRRSARR</sequence>
<dbReference type="EMBL" id="KI669497">
    <property type="protein sequence ID" value="OCF35784.1"/>
    <property type="molecule type" value="Genomic_DNA"/>
</dbReference>
<keyword evidence="12" id="KW-0131">Cell cycle</keyword>
<comment type="similarity">
    <text evidence="13">Belongs to the TRAFAC class myosin-kinesin ATPase superfamily. Kinesin family. KIN-5/BimC subfamily.</text>
</comment>
<proteinExistence type="inferred from homology"/>
<feature type="compositionally biased region" description="Polar residues" evidence="16">
    <location>
        <begin position="1"/>
        <end position="10"/>
    </location>
</feature>
<keyword evidence="5" id="KW-0493">Microtubule</keyword>
<dbReference type="PANTHER" id="PTHR47970">
    <property type="entry name" value="KINESIN-LIKE PROTEIN KIF11"/>
    <property type="match status" value="1"/>
</dbReference>
<dbReference type="InterPro" id="IPR025901">
    <property type="entry name" value="Kinesin-assoc_MT-bd_dom"/>
</dbReference>
<evidence type="ECO:0000256" key="9">
    <source>
        <dbReference type="ARBA" id="ARBA00023054"/>
    </source>
</evidence>
<evidence type="ECO:0000256" key="8">
    <source>
        <dbReference type="ARBA" id="ARBA00022840"/>
    </source>
</evidence>
<dbReference type="InterPro" id="IPR047149">
    <property type="entry name" value="KIF11-like"/>
</dbReference>
<dbReference type="GO" id="GO:0072686">
    <property type="term" value="C:mitotic spindle"/>
    <property type="evidence" value="ECO:0007669"/>
    <property type="project" value="TreeGrafter"/>
</dbReference>
<feature type="compositionally biased region" description="Basic and acidic residues" evidence="16">
    <location>
        <begin position="1103"/>
        <end position="1118"/>
    </location>
</feature>
<evidence type="ECO:0000256" key="6">
    <source>
        <dbReference type="ARBA" id="ARBA00022741"/>
    </source>
</evidence>
<evidence type="ECO:0000256" key="3">
    <source>
        <dbReference type="ARBA" id="ARBA00022553"/>
    </source>
</evidence>
<dbReference type="GO" id="GO:0008574">
    <property type="term" value="F:plus-end-directed microtubule motor activity"/>
    <property type="evidence" value="ECO:0007669"/>
    <property type="project" value="TreeGrafter"/>
</dbReference>
<dbReference type="PROSITE" id="PS00411">
    <property type="entry name" value="KINESIN_MOTOR_1"/>
    <property type="match status" value="1"/>
</dbReference>
<dbReference type="FunFam" id="3.40.850.10:FF:000051">
    <property type="entry name" value="Kinesin-like protein bimC"/>
    <property type="match status" value="1"/>
</dbReference>
<feature type="compositionally biased region" description="Low complexity" evidence="16">
    <location>
        <begin position="1163"/>
        <end position="1179"/>
    </location>
</feature>
<keyword evidence="3" id="KW-0597">Phosphoprotein</keyword>
<dbReference type="SUPFAM" id="SSF52540">
    <property type="entry name" value="P-loop containing nucleoside triphosphate hydrolases"/>
    <property type="match status" value="1"/>
</dbReference>
<keyword evidence="8 14" id="KW-0067">ATP-binding</keyword>
<dbReference type="CDD" id="cd01364">
    <property type="entry name" value="KISc_BimC_Eg5"/>
    <property type="match status" value="1"/>
</dbReference>
<dbReference type="Proteomes" id="UP000092666">
    <property type="component" value="Unassembled WGS sequence"/>
</dbReference>
<evidence type="ECO:0000256" key="10">
    <source>
        <dbReference type="ARBA" id="ARBA00023175"/>
    </source>
</evidence>
<evidence type="ECO:0000256" key="12">
    <source>
        <dbReference type="ARBA" id="ARBA00023306"/>
    </source>
</evidence>
<feature type="compositionally biased region" description="Polar residues" evidence="16">
    <location>
        <begin position="1132"/>
        <end position="1141"/>
    </location>
</feature>
<dbReference type="InterPro" id="IPR027417">
    <property type="entry name" value="P-loop_NTPase"/>
</dbReference>
<dbReference type="OrthoDB" id="3176171at2759"/>
<feature type="domain" description="Kinesin motor" evidence="17">
    <location>
        <begin position="93"/>
        <end position="459"/>
    </location>
</feature>
<reference evidence="19" key="2">
    <citation type="submission" date="2013-12" db="EMBL/GenBank/DDBJ databases">
        <title>Evolution of pathogenesis and genome organization in the Tremellales.</title>
        <authorList>
            <person name="Cuomo C."/>
            <person name="Litvintseva A."/>
            <person name="Heitman J."/>
            <person name="Chen Y."/>
            <person name="Sun S."/>
            <person name="Springer D."/>
            <person name="Dromer F."/>
            <person name="Young S."/>
            <person name="Zeng Q."/>
            <person name="Chapman S."/>
            <person name="Gujja S."/>
            <person name="Saif S."/>
            <person name="Birren B."/>
        </authorList>
    </citation>
    <scope>NUCLEOTIDE SEQUENCE [LARGE SCALE GENOMIC DNA]</scope>
    <source>
        <strain evidence="19">BCC8398</strain>
    </source>
</reference>
<name>A0A1B9GXL3_9TREE</name>
<evidence type="ECO:0000313" key="19">
    <source>
        <dbReference type="Proteomes" id="UP000092666"/>
    </source>
</evidence>
<reference evidence="18 19" key="1">
    <citation type="submission" date="2013-07" db="EMBL/GenBank/DDBJ databases">
        <title>The Genome Sequence of Cryptococcus heveanensis BCC8398.</title>
        <authorList>
            <consortium name="The Broad Institute Genome Sequencing Platform"/>
            <person name="Cuomo C."/>
            <person name="Litvintseva A."/>
            <person name="Chen Y."/>
            <person name="Heitman J."/>
            <person name="Sun S."/>
            <person name="Springer D."/>
            <person name="Dromer F."/>
            <person name="Young S.K."/>
            <person name="Zeng Q."/>
            <person name="Gargeya S."/>
            <person name="Fitzgerald M."/>
            <person name="Abouelleil A."/>
            <person name="Alvarado L."/>
            <person name="Berlin A.M."/>
            <person name="Chapman S.B."/>
            <person name="Dewar J."/>
            <person name="Goldberg J."/>
            <person name="Griggs A."/>
            <person name="Gujja S."/>
            <person name="Hansen M."/>
            <person name="Howarth C."/>
            <person name="Imamovic A."/>
            <person name="Larimer J."/>
            <person name="McCowan C."/>
            <person name="Murphy C."/>
            <person name="Pearson M."/>
            <person name="Priest M."/>
            <person name="Roberts A."/>
            <person name="Saif S."/>
            <person name="Shea T."/>
            <person name="Sykes S."/>
            <person name="Wortman J."/>
            <person name="Nusbaum C."/>
            <person name="Birren B."/>
        </authorList>
    </citation>
    <scope>NUCLEOTIDE SEQUENCE [LARGE SCALE GENOMIC DNA]</scope>
    <source>
        <strain evidence="18 19">BCC8398</strain>
    </source>
</reference>
<dbReference type="InterPro" id="IPR019821">
    <property type="entry name" value="Kinesin_motor_CS"/>
</dbReference>
<dbReference type="GO" id="GO:0005876">
    <property type="term" value="C:spindle microtubule"/>
    <property type="evidence" value="ECO:0007669"/>
    <property type="project" value="TreeGrafter"/>
</dbReference>
<dbReference type="Pfam" id="PF00225">
    <property type="entry name" value="Kinesin"/>
    <property type="match status" value="1"/>
</dbReference>
<evidence type="ECO:0000256" key="14">
    <source>
        <dbReference type="PROSITE-ProRule" id="PRU00283"/>
    </source>
</evidence>
<keyword evidence="7" id="KW-0498">Mitosis</keyword>
<evidence type="ECO:0000256" key="1">
    <source>
        <dbReference type="ARBA" id="ARBA00004245"/>
    </source>
</evidence>
<keyword evidence="11" id="KW-0206">Cytoskeleton</keyword>
<dbReference type="STRING" id="1296120.A0A1B9GXL3"/>
<dbReference type="GO" id="GO:0000073">
    <property type="term" value="P:initial mitotic spindle pole body separation"/>
    <property type="evidence" value="ECO:0007669"/>
    <property type="project" value="UniProtKB-ARBA"/>
</dbReference>
<dbReference type="PRINTS" id="PR00380">
    <property type="entry name" value="KINESINHEAVY"/>
</dbReference>
<evidence type="ECO:0000256" key="2">
    <source>
        <dbReference type="ARBA" id="ARBA00022490"/>
    </source>
</evidence>
<comment type="subcellular location">
    <subcellularLocation>
        <location evidence="1">Cytoplasm</location>
        <location evidence="1">Cytoskeleton</location>
    </subcellularLocation>
</comment>
<evidence type="ECO:0000259" key="17">
    <source>
        <dbReference type="PROSITE" id="PS50067"/>
    </source>
</evidence>
<feature type="compositionally biased region" description="Polar residues" evidence="16">
    <location>
        <begin position="1208"/>
        <end position="1222"/>
    </location>
</feature>
<keyword evidence="2" id="KW-0963">Cytoplasm</keyword>
<dbReference type="InterPro" id="IPR036961">
    <property type="entry name" value="Kinesin_motor_dom_sf"/>
</dbReference>
<dbReference type="Gene3D" id="3.40.850.10">
    <property type="entry name" value="Kinesin motor domain"/>
    <property type="match status" value="1"/>
</dbReference>
<keyword evidence="10 14" id="KW-0505">Motor protein</keyword>
<protein>
    <submittedName>
        <fullName evidence="18">Kinesin family member 11</fullName>
    </submittedName>
</protein>
<dbReference type="GO" id="GO:0007018">
    <property type="term" value="P:microtubule-based movement"/>
    <property type="evidence" value="ECO:0007669"/>
    <property type="project" value="InterPro"/>
</dbReference>
<feature type="compositionally biased region" description="Pro residues" evidence="16">
    <location>
        <begin position="23"/>
        <end position="33"/>
    </location>
</feature>
<keyword evidence="6 14" id="KW-0547">Nucleotide-binding</keyword>
<feature type="compositionally biased region" description="Low complexity" evidence="16">
    <location>
        <begin position="1142"/>
        <end position="1156"/>
    </location>
</feature>
<organism evidence="18 19">
    <name type="scientific">Kwoniella heveanensis BCC8398</name>
    <dbReference type="NCBI Taxonomy" id="1296120"/>
    <lineage>
        <taxon>Eukaryota</taxon>
        <taxon>Fungi</taxon>
        <taxon>Dikarya</taxon>
        <taxon>Basidiomycota</taxon>
        <taxon>Agaricomycotina</taxon>
        <taxon>Tremellomycetes</taxon>
        <taxon>Tremellales</taxon>
        <taxon>Cryptococcaceae</taxon>
        <taxon>Kwoniella</taxon>
    </lineage>
</organism>
<feature type="compositionally biased region" description="Low complexity" evidence="16">
    <location>
        <begin position="11"/>
        <end position="22"/>
    </location>
</feature>
<evidence type="ECO:0000256" key="15">
    <source>
        <dbReference type="SAM" id="Coils"/>
    </source>
</evidence>
<evidence type="ECO:0000256" key="7">
    <source>
        <dbReference type="ARBA" id="ARBA00022776"/>
    </source>
</evidence>
<evidence type="ECO:0000256" key="4">
    <source>
        <dbReference type="ARBA" id="ARBA00022618"/>
    </source>
</evidence>
<dbReference type="GO" id="GO:0005524">
    <property type="term" value="F:ATP binding"/>
    <property type="evidence" value="ECO:0007669"/>
    <property type="project" value="UniProtKB-UniRule"/>
</dbReference>
<keyword evidence="19" id="KW-1185">Reference proteome</keyword>
<keyword evidence="9 15" id="KW-0175">Coiled coil</keyword>
<dbReference type="InterPro" id="IPR001752">
    <property type="entry name" value="Kinesin_motor_dom"/>
</dbReference>
<dbReference type="GO" id="GO:0008017">
    <property type="term" value="F:microtubule binding"/>
    <property type="evidence" value="ECO:0007669"/>
    <property type="project" value="InterPro"/>
</dbReference>
<feature type="compositionally biased region" description="Polar residues" evidence="16">
    <location>
        <begin position="36"/>
        <end position="58"/>
    </location>
</feature>
<feature type="region of interest" description="Disordered" evidence="16">
    <location>
        <begin position="1088"/>
        <end position="1224"/>
    </location>
</feature>
<dbReference type="PANTHER" id="PTHR47970:SF12">
    <property type="entry name" value="KINESIN FAMILY MEMBER 11"/>
    <property type="match status" value="1"/>
</dbReference>
<dbReference type="InterPro" id="IPR047241">
    <property type="entry name" value="KIF11-like_kin_motor_dom"/>
</dbReference>
<feature type="region of interest" description="Disordered" evidence="16">
    <location>
        <begin position="1"/>
        <end position="88"/>
    </location>
</feature>
<evidence type="ECO:0000313" key="18">
    <source>
        <dbReference type="EMBL" id="OCF35784.1"/>
    </source>
</evidence>
<feature type="coiled-coil region" evidence="15">
    <location>
        <begin position="519"/>
        <end position="577"/>
    </location>
</feature>
<dbReference type="SMART" id="SM00129">
    <property type="entry name" value="KISc"/>
    <property type="match status" value="1"/>
</dbReference>
<evidence type="ECO:0000256" key="13">
    <source>
        <dbReference type="ARBA" id="ARBA00034704"/>
    </source>
</evidence>
<evidence type="ECO:0000256" key="5">
    <source>
        <dbReference type="ARBA" id="ARBA00022701"/>
    </source>
</evidence>
<accession>A0A1B9GXL3</accession>
<evidence type="ECO:0000256" key="16">
    <source>
        <dbReference type="SAM" id="MobiDB-lite"/>
    </source>
</evidence>
<dbReference type="PROSITE" id="PS50067">
    <property type="entry name" value="KINESIN_MOTOR_2"/>
    <property type="match status" value="1"/>
</dbReference>
<dbReference type="Pfam" id="PF13931">
    <property type="entry name" value="Microtub_bind"/>
    <property type="match status" value="1"/>
</dbReference>